<reference evidence="3 4" key="1">
    <citation type="submission" date="2017-12" db="EMBL/GenBank/DDBJ databases">
        <title>Comparative genomics of Botrytis spp.</title>
        <authorList>
            <person name="Valero-Jimenez C.A."/>
            <person name="Tapia P."/>
            <person name="Veloso J."/>
            <person name="Silva-Moreno E."/>
            <person name="Staats M."/>
            <person name="Valdes J.H."/>
            <person name="Van Kan J.A.L."/>
        </authorList>
    </citation>
    <scope>NUCLEOTIDE SEQUENCE [LARGE SCALE GENOMIC DNA]</scope>
    <source>
        <strain evidence="3 4">Bp0003</strain>
    </source>
</reference>
<proteinExistence type="predicted"/>
<evidence type="ECO:0000313" key="3">
    <source>
        <dbReference type="EMBL" id="TGO30847.1"/>
    </source>
</evidence>
<feature type="compositionally biased region" description="Polar residues" evidence="1">
    <location>
        <begin position="627"/>
        <end position="636"/>
    </location>
</feature>
<feature type="domain" description="DUF2293" evidence="2">
    <location>
        <begin position="207"/>
        <end position="295"/>
    </location>
</feature>
<sequence>MVGKRRKALLAKGVLKNPKAEAAREASKAKKGQKSLSAQAGKEDRRAKKLERRKKEKKSYTAQDWAEPAPDHLIAKLDLPKHSSKYQSYFEFAENTEKKKKLEFQVTNDPNPPPGFAYVPIGDPTLTNACKELSREQNAMIFIVSRSKEDNSKISEHVFRTGYHFREVIVDEARKVVGDTVISNTTHGLIEPIPESQDEINKQADAAIRDLFPRIPNTDRQRIIEHAFQKGIKFHGEPTVGLQADLPLARRVQLAVLAHIRHTHTRYDKLLKETSWINARKVVEPVCLDVLVKWRGDEETGRDQMDEILREVVIITDSDDEDDDSDSDDDSDEPSEEGETSIGSAALALQDGPQRRQPLGVEQDSYANVTGPSDSISSHTRSRARQNEGLRRPQPRFKRYQAAWDEAVNRGQNNVLESNGRSIQGYEASMRPTQPNDAPHYQEMPRRQAPIAASRPHAELEYLYRDAEPRHSVPPEQQIRHYYQQERAPSRTLLRRNEVTVRPLHDRPAFQPSQFDAAPQVSREPRSQGVVRASPTRSGFQDLLALSIETQNDSINVSPRLNRGTVARDLGHHQESYPRHVVEGSKLTPRPREVILIDDDDNDDSPYSKRRRVIEDDHGRFRPYPSRVQNAHTAPNFSYGDADRRSVALPRYTEGLSQNLPLASSRPILSERVPVYDAPDSRPYEIHSSLSRREDERLSYQQPVSYSRRETAAPRPYLTNSDETYNPQRVANDSMRVAKRDQFVRREQVEPGQRYYLQRPASPDMHDPRRISHPQIVDGPADQAFIQRFSQSGLESPLSRPQDGPISYQRFAPNVHRQGESLDQAARSFTVMRPVQSRSPVRYLDRAERSSDRSGPPVYYERRDPYTIERHMPNTMRVSVPPDPHFQAYPRVVHPGRQVIVLD</sequence>
<dbReference type="InterPro" id="IPR018744">
    <property type="entry name" value="DUF2293"/>
</dbReference>
<feature type="region of interest" description="Disordered" evidence="1">
    <location>
        <begin position="620"/>
        <end position="639"/>
    </location>
</feature>
<protein>
    <recommendedName>
        <fullName evidence="2">DUF2293 domain-containing protein</fullName>
    </recommendedName>
</protein>
<dbReference type="Pfam" id="PF10056">
    <property type="entry name" value="DUF2293"/>
    <property type="match status" value="1"/>
</dbReference>
<feature type="compositionally biased region" description="Acidic residues" evidence="1">
    <location>
        <begin position="317"/>
        <end position="339"/>
    </location>
</feature>
<dbReference type="EMBL" id="PQXI01000003">
    <property type="protein sequence ID" value="TGO30847.1"/>
    <property type="molecule type" value="Genomic_DNA"/>
</dbReference>
<feature type="region of interest" description="Disordered" evidence="1">
    <location>
        <begin position="678"/>
        <end position="726"/>
    </location>
</feature>
<evidence type="ECO:0000259" key="2">
    <source>
        <dbReference type="Pfam" id="PF10056"/>
    </source>
</evidence>
<feature type="region of interest" description="Disordered" evidence="1">
    <location>
        <begin position="315"/>
        <end position="397"/>
    </location>
</feature>
<organism evidence="3 4">
    <name type="scientific">Botrytis paeoniae</name>
    <dbReference type="NCBI Taxonomy" id="278948"/>
    <lineage>
        <taxon>Eukaryota</taxon>
        <taxon>Fungi</taxon>
        <taxon>Dikarya</taxon>
        <taxon>Ascomycota</taxon>
        <taxon>Pezizomycotina</taxon>
        <taxon>Leotiomycetes</taxon>
        <taxon>Helotiales</taxon>
        <taxon>Sclerotiniaceae</taxon>
        <taxon>Botrytis</taxon>
    </lineage>
</organism>
<evidence type="ECO:0000313" key="4">
    <source>
        <dbReference type="Proteomes" id="UP000297910"/>
    </source>
</evidence>
<dbReference type="PANTHER" id="PTHR38113">
    <property type="match status" value="1"/>
</dbReference>
<comment type="caution">
    <text evidence="3">The sequence shown here is derived from an EMBL/GenBank/DDBJ whole genome shotgun (WGS) entry which is preliminary data.</text>
</comment>
<gene>
    <name evidence="3" type="ORF">BPAE_0003g01330</name>
</gene>
<feature type="compositionally biased region" description="Basic residues" evidence="1">
    <location>
        <begin position="47"/>
        <end position="57"/>
    </location>
</feature>
<feature type="compositionally biased region" description="Basic and acidic residues" evidence="1">
    <location>
        <begin position="679"/>
        <end position="698"/>
    </location>
</feature>
<feature type="compositionally biased region" description="Polar residues" evidence="1">
    <location>
        <begin position="365"/>
        <end position="379"/>
    </location>
</feature>
<evidence type="ECO:0000256" key="1">
    <source>
        <dbReference type="SAM" id="MobiDB-lite"/>
    </source>
</evidence>
<dbReference type="Proteomes" id="UP000297910">
    <property type="component" value="Unassembled WGS sequence"/>
</dbReference>
<feature type="region of interest" description="Disordered" evidence="1">
    <location>
        <begin position="1"/>
        <end position="64"/>
    </location>
</feature>
<name>A0A4Z1GA09_9HELO</name>
<dbReference type="AlphaFoldDB" id="A0A4Z1GA09"/>
<accession>A0A4Z1GA09</accession>
<dbReference type="PANTHER" id="PTHR38113:SF1">
    <property type="entry name" value="DUF2293 DOMAIN-CONTAINING PROTEIN"/>
    <property type="match status" value="1"/>
</dbReference>
<keyword evidence="4" id="KW-1185">Reference proteome</keyword>
<feature type="compositionally biased region" description="Basic and acidic residues" evidence="1">
    <location>
        <begin position="18"/>
        <end position="28"/>
    </location>
</feature>
<feature type="region of interest" description="Disordered" evidence="1">
    <location>
        <begin position="502"/>
        <end position="535"/>
    </location>
</feature>